<dbReference type="InterPro" id="IPR051203">
    <property type="entry name" value="Polysaccharide_Synthase-Rel"/>
</dbReference>
<dbReference type="RefSeq" id="WP_073539902.1">
    <property type="nucleotide sequence ID" value="NZ_CP018335.1"/>
</dbReference>
<dbReference type="SUPFAM" id="SSF51735">
    <property type="entry name" value="NAD(P)-binding Rossmann-fold domains"/>
    <property type="match status" value="2"/>
</dbReference>
<evidence type="ECO:0000313" key="5">
    <source>
        <dbReference type="Proteomes" id="UP000184604"/>
    </source>
</evidence>
<gene>
    <name evidence="4" type="ORF">BS101_16960</name>
</gene>
<name>A0A1L5FBG1_CLOKL</name>
<keyword evidence="2" id="KW-0472">Membrane</keyword>
<dbReference type="EMBL" id="CP018335">
    <property type="protein sequence ID" value="APM40303.1"/>
    <property type="molecule type" value="Genomic_DNA"/>
</dbReference>
<dbReference type="Proteomes" id="UP000184604">
    <property type="component" value="Chromosome"/>
</dbReference>
<evidence type="ECO:0000313" key="4">
    <source>
        <dbReference type="EMBL" id="APM40303.1"/>
    </source>
</evidence>
<feature type="transmembrane region" description="Helical" evidence="2">
    <location>
        <begin position="12"/>
        <end position="34"/>
    </location>
</feature>
<evidence type="ECO:0000259" key="3">
    <source>
        <dbReference type="Pfam" id="PF02719"/>
    </source>
</evidence>
<feature type="domain" description="Polysaccharide biosynthesis protein CapD-like" evidence="3">
    <location>
        <begin position="287"/>
        <end position="570"/>
    </location>
</feature>
<dbReference type="InterPro" id="IPR036291">
    <property type="entry name" value="NAD(P)-bd_dom_sf"/>
</dbReference>
<evidence type="ECO:0000256" key="1">
    <source>
        <dbReference type="ARBA" id="ARBA00007430"/>
    </source>
</evidence>
<keyword evidence="2" id="KW-0812">Transmembrane</keyword>
<feature type="transmembrane region" description="Helical" evidence="2">
    <location>
        <begin position="77"/>
        <end position="96"/>
    </location>
</feature>
<dbReference type="CDD" id="cd05237">
    <property type="entry name" value="UDP_invert_4-6DH_SDR_e"/>
    <property type="match status" value="1"/>
</dbReference>
<keyword evidence="2" id="KW-1133">Transmembrane helix</keyword>
<dbReference type="PANTHER" id="PTHR43318">
    <property type="entry name" value="UDP-N-ACETYLGLUCOSAMINE 4,6-DEHYDRATASE"/>
    <property type="match status" value="1"/>
</dbReference>
<dbReference type="OrthoDB" id="9803111at2"/>
<dbReference type="PANTHER" id="PTHR43318:SF1">
    <property type="entry name" value="POLYSACCHARIDE BIOSYNTHESIS PROTEIN EPSC-RELATED"/>
    <property type="match status" value="1"/>
</dbReference>
<feature type="transmembrane region" description="Helical" evidence="2">
    <location>
        <begin position="49"/>
        <end position="65"/>
    </location>
</feature>
<dbReference type="AlphaFoldDB" id="A0A1L5FBG1"/>
<protein>
    <submittedName>
        <fullName evidence="4">Nucleoside-diphosphate sugar epimerase</fullName>
    </submittedName>
</protein>
<organism evidence="4 5">
    <name type="scientific">Clostridium kluyveri</name>
    <dbReference type="NCBI Taxonomy" id="1534"/>
    <lineage>
        <taxon>Bacteria</taxon>
        <taxon>Bacillati</taxon>
        <taxon>Bacillota</taxon>
        <taxon>Clostridia</taxon>
        <taxon>Eubacteriales</taxon>
        <taxon>Clostridiaceae</taxon>
        <taxon>Clostridium</taxon>
    </lineage>
</organism>
<evidence type="ECO:0000256" key="2">
    <source>
        <dbReference type="SAM" id="Phobius"/>
    </source>
</evidence>
<dbReference type="InterPro" id="IPR003869">
    <property type="entry name" value="Polysac_CapD-like"/>
</dbReference>
<comment type="similarity">
    <text evidence="1">Belongs to the polysaccharide synthase family.</text>
</comment>
<dbReference type="Gene3D" id="3.40.50.720">
    <property type="entry name" value="NAD(P)-binding Rossmann-like Domain"/>
    <property type="match status" value="2"/>
</dbReference>
<proteinExistence type="inferred from homology"/>
<feature type="transmembrane region" description="Helical" evidence="2">
    <location>
        <begin position="102"/>
        <end position="121"/>
    </location>
</feature>
<accession>A0A1L5FBG1</accession>
<dbReference type="Pfam" id="PF13727">
    <property type="entry name" value="CoA_binding_3"/>
    <property type="match status" value="1"/>
</dbReference>
<dbReference type="Pfam" id="PF02719">
    <property type="entry name" value="Polysacc_synt_2"/>
    <property type="match status" value="1"/>
</dbReference>
<reference evidence="4 5" key="1">
    <citation type="submission" date="2016-12" db="EMBL/GenBank/DDBJ databases">
        <title>Complete genome sequence of Clostridium kluyveri JZZ isolated from the pit mud of a Chinese flavor liquor-making factory.</title>
        <authorList>
            <person name="Wang Y."/>
        </authorList>
    </citation>
    <scope>NUCLEOTIDE SEQUENCE [LARGE SCALE GENOMIC DNA]</scope>
    <source>
        <strain evidence="4 5">JZZ</strain>
    </source>
</reference>
<sequence>MESLKISRKYILMLIDIMLINLSYVLAYCFRFNFNIPTYELTRFKNDEVVITIVYLVVFYFFKLYRNLWTYASIDEFMLAVGACIVANFLGIIYGFTLGDRLPLSVNILAGILSVVLICGFRMSFRIIRRYLDINVKSDNSSNIKRVMIIGAGRAGTMVVNEMKSYKKTHYLPVALIDDDKYKFGSNIAGVQVMGNRNDIVQLADKLSVDEILIAISAIDGKTKKGIIDICKKTGCKLKLIPGMYEIIDGRVNLSKFREVNFEDLLGRDAVKLDMEGIEKYISDSVVLITGGGGSIGSELCRQVVKFNPKELIVLDNYENNSYVLQQEFNRKCVQANIKYVIASVRDKNKLDSIFDKYRPDIVFHAAAHKHVPLMEENPGEAVKNNICGTLNTVFCADKYKVKRFVMISTDKAVNPTNIMGATKRVCEMIIQSMDKKSKTQFAAVRFGNVLGSNGSVVPVFIEQIKNGGPVTVTHKDINRFFMTIPEAAQLVLQAGVYAKGGEIFILDMGTPVKIYDLACDLIRLSGYTPNKDIDIEFIGLRPGEKLYEEVLTEEEGLNKTLHKKIFIAKPTFYDIDTLMFKINELNILVEGDDREKIISKLEEMVPTYKRFQLEDTISKCI</sequence>